<sequence length="272" mass="28450">MSVGNDVVPESGSALSRSACGSKNGQLQGGSKSAGSWFYASPPLKRGKRSSGTTAATPTSVSSSFSSTSAASERRGWAGGQTAPKKRGPAAKAMPVEQERMSEIDVEARCFPSDCVGRMGAEGAWKIKTSEKVTQWLEDSCQSTVTGIAMLVSSTATCAKLEPRVVTLDSEAGQEEVGSHTHNEQGGHNSCQRGGDASAKKIKFADQRLSGTTLAPQADLTATTSGKAVACVCGIRYSVRCLKMIACLPIVLLGLYLKVRPNSWGQFDPPPT</sequence>
<proteinExistence type="predicted"/>
<evidence type="ECO:0000313" key="3">
    <source>
        <dbReference type="Proteomes" id="UP000077202"/>
    </source>
</evidence>
<accession>A0A176WP00</accession>
<feature type="compositionally biased region" description="Polar residues" evidence="1">
    <location>
        <begin position="13"/>
        <end position="34"/>
    </location>
</feature>
<dbReference type="EMBL" id="LVLJ01000312">
    <property type="protein sequence ID" value="OAE34799.1"/>
    <property type="molecule type" value="Genomic_DNA"/>
</dbReference>
<evidence type="ECO:0000313" key="2">
    <source>
        <dbReference type="EMBL" id="OAE34799.1"/>
    </source>
</evidence>
<organism evidence="2 3">
    <name type="scientific">Marchantia polymorpha subsp. ruderalis</name>
    <dbReference type="NCBI Taxonomy" id="1480154"/>
    <lineage>
        <taxon>Eukaryota</taxon>
        <taxon>Viridiplantae</taxon>
        <taxon>Streptophyta</taxon>
        <taxon>Embryophyta</taxon>
        <taxon>Marchantiophyta</taxon>
        <taxon>Marchantiopsida</taxon>
        <taxon>Marchantiidae</taxon>
        <taxon>Marchantiales</taxon>
        <taxon>Marchantiaceae</taxon>
        <taxon>Marchantia</taxon>
    </lineage>
</organism>
<comment type="caution">
    <text evidence="2">The sequence shown here is derived from an EMBL/GenBank/DDBJ whole genome shotgun (WGS) entry which is preliminary data.</text>
</comment>
<name>A0A176WP00_MARPO</name>
<keyword evidence="3" id="KW-1185">Reference proteome</keyword>
<dbReference type="Proteomes" id="UP000077202">
    <property type="component" value="Unassembled WGS sequence"/>
</dbReference>
<feature type="compositionally biased region" description="Low complexity" evidence="1">
    <location>
        <begin position="50"/>
        <end position="71"/>
    </location>
</feature>
<evidence type="ECO:0000256" key="1">
    <source>
        <dbReference type="SAM" id="MobiDB-lite"/>
    </source>
</evidence>
<dbReference type="AlphaFoldDB" id="A0A176WP00"/>
<feature type="region of interest" description="Disordered" evidence="1">
    <location>
        <begin position="170"/>
        <end position="195"/>
    </location>
</feature>
<reference evidence="2" key="1">
    <citation type="submission" date="2016-03" db="EMBL/GenBank/DDBJ databases">
        <title>Mechanisms controlling the formation of the plant cell surface in tip-growing cells are functionally conserved among land plants.</title>
        <authorList>
            <person name="Honkanen S."/>
            <person name="Jones V.A."/>
            <person name="Morieri G."/>
            <person name="Champion C."/>
            <person name="Hetherington A.J."/>
            <person name="Kelly S."/>
            <person name="Saint-Marcoux D."/>
            <person name="Proust H."/>
            <person name="Prescott H."/>
            <person name="Dolan L."/>
        </authorList>
    </citation>
    <scope>NUCLEOTIDE SEQUENCE [LARGE SCALE GENOMIC DNA]</scope>
    <source>
        <tissue evidence="2">Whole gametophyte</tissue>
    </source>
</reference>
<protein>
    <submittedName>
        <fullName evidence="2">Uncharacterized protein</fullName>
    </submittedName>
</protein>
<feature type="region of interest" description="Disordered" evidence="1">
    <location>
        <begin position="1"/>
        <end position="98"/>
    </location>
</feature>
<gene>
    <name evidence="2" type="ORF">AXG93_2528s1650</name>
</gene>